<evidence type="ECO:0000313" key="2">
    <source>
        <dbReference type="EMBL" id="GAA1715517.1"/>
    </source>
</evidence>
<organism evidence="2 3">
    <name type="scientific">Isoptericola hypogeus</name>
    <dbReference type="NCBI Taxonomy" id="300179"/>
    <lineage>
        <taxon>Bacteria</taxon>
        <taxon>Bacillati</taxon>
        <taxon>Actinomycetota</taxon>
        <taxon>Actinomycetes</taxon>
        <taxon>Micrococcales</taxon>
        <taxon>Promicromonosporaceae</taxon>
        <taxon>Isoptericola</taxon>
    </lineage>
</organism>
<proteinExistence type="predicted"/>
<dbReference type="Gene3D" id="3.90.1200.10">
    <property type="match status" value="1"/>
</dbReference>
<gene>
    <name evidence="2" type="ORF">GCM10009809_09610</name>
</gene>
<reference evidence="3" key="1">
    <citation type="journal article" date="2019" name="Int. J. Syst. Evol. Microbiol.">
        <title>The Global Catalogue of Microorganisms (GCM) 10K type strain sequencing project: providing services to taxonomists for standard genome sequencing and annotation.</title>
        <authorList>
            <consortium name="The Broad Institute Genomics Platform"/>
            <consortium name="The Broad Institute Genome Sequencing Center for Infectious Disease"/>
            <person name="Wu L."/>
            <person name="Ma J."/>
        </authorList>
    </citation>
    <scope>NUCLEOTIDE SEQUENCE [LARGE SCALE GENOMIC DNA]</scope>
    <source>
        <strain evidence="3">JCM 15589</strain>
    </source>
</reference>
<dbReference type="RefSeq" id="WP_344246199.1">
    <property type="nucleotide sequence ID" value="NZ_BAAAPM010000003.1"/>
</dbReference>
<protein>
    <recommendedName>
        <fullName evidence="4">Phosphotransferase enzyme family protein</fullName>
    </recommendedName>
</protein>
<dbReference type="SUPFAM" id="SSF56112">
    <property type="entry name" value="Protein kinase-like (PK-like)"/>
    <property type="match status" value="1"/>
</dbReference>
<dbReference type="InterPro" id="IPR011009">
    <property type="entry name" value="Kinase-like_dom_sf"/>
</dbReference>
<name>A0ABP4V345_9MICO</name>
<evidence type="ECO:0008006" key="4">
    <source>
        <dbReference type="Google" id="ProtNLM"/>
    </source>
</evidence>
<comment type="caution">
    <text evidence="2">The sequence shown here is derived from an EMBL/GenBank/DDBJ whole genome shotgun (WGS) entry which is preliminary data.</text>
</comment>
<evidence type="ECO:0000313" key="3">
    <source>
        <dbReference type="Proteomes" id="UP001501138"/>
    </source>
</evidence>
<accession>A0ABP4V345</accession>
<evidence type="ECO:0000256" key="1">
    <source>
        <dbReference type="SAM" id="MobiDB-lite"/>
    </source>
</evidence>
<dbReference type="EMBL" id="BAAAPM010000003">
    <property type="protein sequence ID" value="GAA1715517.1"/>
    <property type="molecule type" value="Genomic_DNA"/>
</dbReference>
<feature type="region of interest" description="Disordered" evidence="1">
    <location>
        <begin position="200"/>
        <end position="220"/>
    </location>
</feature>
<sequence length="450" mass="45971">MTATLLAPADHRAWLDLLAGGGAADVLAAALAADGAELDAWTIDGVHARPGAEVTVGYDVVARRGSGPAARTAREHLFATSAAAGALGPVVWAGGAERGVVRLDSSDRSLHVWRHPHDPALPGLAAGSTPARVADRLRSAGVDAEVVALETVTYRPLRRAVLRARTDGAAGPRTVYVKVVRPSRVRDLVRRHDLFFREPDGRARRAGRGGPDASQGGAGRALAAPRVLSWTADGVVLLSEVPGESVAARVAATPALGQQDAVDPAEILRAAAGLPAAGVVLARRPAWADRLDRYASALPVVHDVDPGRVARLARRIGAVAAGRDPGPVVTTHGDLHAANLLLAPDAASRWPRVGAVLDVDTLGPGHRVDDLACAVAHLAVLPTLAPGTYAGVGGLLDAWLEAFDAAVDPALLRSRAAAVVVSLAVGAADAGLATAWLAVAEDLVDGAASS</sequence>
<keyword evidence="3" id="KW-1185">Reference proteome</keyword>
<dbReference type="Proteomes" id="UP001501138">
    <property type="component" value="Unassembled WGS sequence"/>
</dbReference>